<protein>
    <submittedName>
        <fullName evidence="3">Enoyl-CoA hydratase</fullName>
    </submittedName>
</protein>
<dbReference type="InterPro" id="IPR018376">
    <property type="entry name" value="Enoyl-CoA_hyd/isom_CS"/>
</dbReference>
<dbReference type="Proteomes" id="UP000831120">
    <property type="component" value="Chromosome"/>
</dbReference>
<dbReference type="CDD" id="cd06558">
    <property type="entry name" value="crotonase-like"/>
    <property type="match status" value="1"/>
</dbReference>
<dbReference type="PROSITE" id="PS00166">
    <property type="entry name" value="ENOYL_COA_HYDRATASE"/>
    <property type="match status" value="1"/>
</dbReference>
<gene>
    <name evidence="3" type="ORF">TbrSNM41_13620</name>
</gene>
<dbReference type="SUPFAM" id="SSF52096">
    <property type="entry name" value="ClpP/crotonase"/>
    <property type="match status" value="1"/>
</dbReference>
<dbReference type="InterPro" id="IPR001753">
    <property type="entry name" value="Enoyl-CoA_hydra/iso"/>
</dbReference>
<accession>A0ABM7XJY5</accession>
<dbReference type="Gene3D" id="1.10.12.10">
    <property type="entry name" value="Lyase 2-enoyl-coa Hydratase, Chain A, domain 2"/>
    <property type="match status" value="1"/>
</dbReference>
<evidence type="ECO:0000313" key="3">
    <source>
        <dbReference type="EMBL" id="BDG16628.1"/>
    </source>
</evidence>
<sequence>MRAKGSLAGRLSHYNGGMVQVERGRVYRLYLNDPERRNPLSPAMVEGLLKALDEAEEDPEAKAVVLTGKGQAFSAGADLAFLERVTEMGAEENYRHSLSLMRLFHRLYTFPKPTVAAVNGPAVAGGAGLATACDLVVMEEGAKLGYTEVKIGFVAALVSVILVRAVGEKVAKDLLLTGRLLEAKEAKALGLVNRLSPPGKALEVAVALAEEVAQNAPTSLRLTKELLLALPGMGLEDGFRLAALANAWVRETGDLKEGIRAFFEKRKPRF</sequence>
<dbReference type="InterPro" id="IPR029045">
    <property type="entry name" value="ClpP/crotonase-like_dom_sf"/>
</dbReference>
<proteinExistence type="inferred from homology"/>
<dbReference type="Gene3D" id="3.90.226.10">
    <property type="entry name" value="2-enoyl-CoA Hydratase, Chain A, domain 1"/>
    <property type="match status" value="1"/>
</dbReference>
<evidence type="ECO:0000256" key="2">
    <source>
        <dbReference type="RuleBase" id="RU003707"/>
    </source>
</evidence>
<name>A0ABM7XJY5_THEBO</name>
<evidence type="ECO:0000256" key="1">
    <source>
        <dbReference type="ARBA" id="ARBA00005254"/>
    </source>
</evidence>
<dbReference type="EMBL" id="AP025593">
    <property type="protein sequence ID" value="BDG16628.1"/>
    <property type="molecule type" value="Genomic_DNA"/>
</dbReference>
<organism evidence="3 4">
    <name type="scientific">Thermus brockianus</name>
    <dbReference type="NCBI Taxonomy" id="56956"/>
    <lineage>
        <taxon>Bacteria</taxon>
        <taxon>Thermotogati</taxon>
        <taxon>Deinococcota</taxon>
        <taxon>Deinococci</taxon>
        <taxon>Thermales</taxon>
        <taxon>Thermaceae</taxon>
        <taxon>Thermus</taxon>
    </lineage>
</organism>
<dbReference type="PANTHER" id="PTHR42964:SF1">
    <property type="entry name" value="POLYKETIDE BIOSYNTHESIS ENOYL-COA HYDRATASE PKSH-RELATED"/>
    <property type="match status" value="1"/>
</dbReference>
<comment type="similarity">
    <text evidence="1 2">Belongs to the enoyl-CoA hydratase/isomerase family.</text>
</comment>
<dbReference type="PANTHER" id="PTHR42964">
    <property type="entry name" value="ENOYL-COA HYDRATASE"/>
    <property type="match status" value="1"/>
</dbReference>
<dbReference type="InterPro" id="IPR051683">
    <property type="entry name" value="Enoyl-CoA_Hydratase/Isomerase"/>
</dbReference>
<evidence type="ECO:0000313" key="4">
    <source>
        <dbReference type="Proteomes" id="UP000831120"/>
    </source>
</evidence>
<reference evidence="3 4" key="1">
    <citation type="journal article" date="2022" name="Microbiol. Resour. Announc.">
        <title>Complete Genome Sequences of Thermus Strains Isolated from Senami Hot Spring in Japan.</title>
        <authorList>
            <person name="Miyazaki K."/>
        </authorList>
    </citation>
    <scope>NUCLEOTIDE SEQUENCE [LARGE SCALE GENOMIC DNA]</scope>
    <source>
        <strain evidence="3 4">SNM4-1</strain>
    </source>
</reference>
<dbReference type="Pfam" id="PF00378">
    <property type="entry name" value="ECH_1"/>
    <property type="match status" value="1"/>
</dbReference>
<dbReference type="InterPro" id="IPR014748">
    <property type="entry name" value="Enoyl-CoA_hydra_C"/>
</dbReference>
<keyword evidence="4" id="KW-1185">Reference proteome</keyword>